<dbReference type="EMBL" id="FQTT01000010">
    <property type="protein sequence ID" value="SHE25123.1"/>
    <property type="molecule type" value="Genomic_DNA"/>
</dbReference>
<evidence type="ECO:0000313" key="4">
    <source>
        <dbReference type="Proteomes" id="UP000184291"/>
    </source>
</evidence>
<gene>
    <name evidence="3" type="ORF">ACGLYG10_1337</name>
</gene>
<dbReference type="AlphaFoldDB" id="A0A1M4RYR7"/>
<dbReference type="GO" id="GO:0016491">
    <property type="term" value="F:oxidoreductase activity"/>
    <property type="evidence" value="ECO:0007669"/>
    <property type="project" value="UniProtKB-KW"/>
</dbReference>
<dbReference type="RefSeq" id="WP_073329414.1">
    <property type="nucleotide sequence ID" value="NZ_FQTT01000010.1"/>
</dbReference>
<evidence type="ECO:0000259" key="2">
    <source>
        <dbReference type="Pfam" id="PF00248"/>
    </source>
</evidence>
<organism evidence="3 4">
    <name type="scientific">Actinomyces glycerinitolerans</name>
    <dbReference type="NCBI Taxonomy" id="1892869"/>
    <lineage>
        <taxon>Bacteria</taxon>
        <taxon>Bacillati</taxon>
        <taxon>Actinomycetota</taxon>
        <taxon>Actinomycetes</taxon>
        <taxon>Actinomycetales</taxon>
        <taxon>Actinomycetaceae</taxon>
        <taxon>Actinomyces</taxon>
    </lineage>
</organism>
<protein>
    <submittedName>
        <fullName evidence="3">Aldo/keto reductase</fullName>
    </submittedName>
</protein>
<dbReference type="PANTHER" id="PTHR43625">
    <property type="entry name" value="AFLATOXIN B1 ALDEHYDE REDUCTASE"/>
    <property type="match status" value="1"/>
</dbReference>
<dbReference type="STRING" id="1892869.ACGLYG10_1337"/>
<sequence>MNTRRIGELTVSEVGMGCMAFSHGYGRIPPEQYSLEAIRGAYEHGCTFFDTAEIYSPGLSGVGHNERIVGRALEEVRDDVVLATKLFASGGRGSVYGEIRSHLEASLERLRTDYVDLYYLHRLGSTPVEQVAEAMGRLAREGLIRGWGLSQVDVDVIRRAHGAYPLTAVQNIYSMVERDVEAEVLPYCEEHGIGLVAFSPVASGLLSGKVTESTEFESFDDVRTWVPQLSRRNLRGNRPIVELVSRYARAKDATPAQISLAWMLHKWSCTVPIPGSKNKERIIENLGASRVELTDAEFRALDAELGTLRVHGHRGFRR</sequence>
<keyword evidence="1" id="KW-0560">Oxidoreductase</keyword>
<dbReference type="Proteomes" id="UP000184291">
    <property type="component" value="Unassembled WGS sequence"/>
</dbReference>
<dbReference type="PANTHER" id="PTHR43625:SF77">
    <property type="entry name" value="ALDO-KETO REDUCTASE"/>
    <property type="match status" value="1"/>
</dbReference>
<dbReference type="GO" id="GO:0005737">
    <property type="term" value="C:cytoplasm"/>
    <property type="evidence" value="ECO:0007669"/>
    <property type="project" value="TreeGrafter"/>
</dbReference>
<dbReference type="InterPro" id="IPR023210">
    <property type="entry name" value="NADP_OxRdtase_dom"/>
</dbReference>
<dbReference type="Gene3D" id="3.20.20.100">
    <property type="entry name" value="NADP-dependent oxidoreductase domain"/>
    <property type="match status" value="1"/>
</dbReference>
<feature type="domain" description="NADP-dependent oxidoreductase" evidence="2">
    <location>
        <begin position="14"/>
        <end position="303"/>
    </location>
</feature>
<dbReference type="InterPro" id="IPR050791">
    <property type="entry name" value="Aldo-Keto_reductase"/>
</dbReference>
<dbReference type="InterPro" id="IPR020471">
    <property type="entry name" value="AKR"/>
</dbReference>
<keyword evidence="4" id="KW-1185">Reference proteome</keyword>
<dbReference type="PRINTS" id="PR00069">
    <property type="entry name" value="ALDKETRDTASE"/>
</dbReference>
<proteinExistence type="predicted"/>
<accession>A0A1M4RYR7</accession>
<name>A0A1M4RYR7_9ACTO</name>
<dbReference type="InterPro" id="IPR036812">
    <property type="entry name" value="NAD(P)_OxRdtase_dom_sf"/>
</dbReference>
<evidence type="ECO:0000313" key="3">
    <source>
        <dbReference type="EMBL" id="SHE25123.1"/>
    </source>
</evidence>
<evidence type="ECO:0000256" key="1">
    <source>
        <dbReference type="ARBA" id="ARBA00023002"/>
    </source>
</evidence>
<dbReference type="Pfam" id="PF00248">
    <property type="entry name" value="Aldo_ket_red"/>
    <property type="match status" value="1"/>
</dbReference>
<dbReference type="OrthoDB" id="9768793at2"/>
<dbReference type="SUPFAM" id="SSF51430">
    <property type="entry name" value="NAD(P)-linked oxidoreductase"/>
    <property type="match status" value="1"/>
</dbReference>
<reference evidence="4" key="1">
    <citation type="submission" date="2016-09" db="EMBL/GenBank/DDBJ databases">
        <authorList>
            <person name="Strepis N."/>
        </authorList>
    </citation>
    <scope>NUCLEOTIDE SEQUENCE [LARGE SCALE GENOMIC DNA]</scope>
</reference>